<gene>
    <name evidence="4" type="ORF">QRX50_08810</name>
</gene>
<dbReference type="InterPro" id="IPR027417">
    <property type="entry name" value="P-loop_NTPase"/>
</dbReference>
<dbReference type="InterPro" id="IPR003439">
    <property type="entry name" value="ABC_transporter-like_ATP-bd"/>
</dbReference>
<dbReference type="SMART" id="SM00382">
    <property type="entry name" value="AAA"/>
    <property type="match status" value="1"/>
</dbReference>
<evidence type="ECO:0000313" key="5">
    <source>
        <dbReference type="Proteomes" id="UP001236014"/>
    </source>
</evidence>
<dbReference type="Pfam" id="PF00005">
    <property type="entry name" value="ABC_tran"/>
    <property type="match status" value="1"/>
</dbReference>
<dbReference type="KEGG" id="acab:QRX50_08810"/>
<dbReference type="RefSeq" id="WP_285971461.1">
    <property type="nucleotide sequence ID" value="NZ_CP127294.1"/>
</dbReference>
<sequence>MLVQTRGLGVTAGPAVFFEQLDLAVDAGECLVVTGANGSGKSTLLRCLYGAQAPTSGTVSVCGRAPDERSAPFRRRVSAVLDDSALFDELTSRQHLDLVGRSFGGPCAVPPSLASRADVPAGDLSAGQRRRLLLHAAVARPHSVLLLDEPERALDSTGRAGLADLVSTSLSSGAAVVVASHDAALVEAVADYVVEL</sequence>
<dbReference type="PANTHER" id="PTHR43158:SF2">
    <property type="entry name" value="SKFA PEPTIDE EXPORT ATP-BINDING PROTEIN SKFE"/>
    <property type="match status" value="1"/>
</dbReference>
<accession>A0A9Y2MW76</accession>
<name>A0A9Y2MW76_9PSEU</name>
<dbReference type="Gene3D" id="3.40.50.300">
    <property type="entry name" value="P-loop containing nucleotide triphosphate hydrolases"/>
    <property type="match status" value="1"/>
</dbReference>
<keyword evidence="5" id="KW-1185">Reference proteome</keyword>
<dbReference type="GO" id="GO:0016887">
    <property type="term" value="F:ATP hydrolysis activity"/>
    <property type="evidence" value="ECO:0007669"/>
    <property type="project" value="InterPro"/>
</dbReference>
<evidence type="ECO:0000256" key="1">
    <source>
        <dbReference type="ARBA" id="ARBA00022741"/>
    </source>
</evidence>
<reference evidence="4 5" key="1">
    <citation type="submission" date="2023-06" db="EMBL/GenBank/DDBJ databases">
        <authorList>
            <person name="Oyuntsetseg B."/>
            <person name="Kim S.B."/>
        </authorList>
    </citation>
    <scope>NUCLEOTIDE SEQUENCE [LARGE SCALE GENOMIC DNA]</scope>
    <source>
        <strain evidence="4 5">2-15</strain>
    </source>
</reference>
<dbReference type="AlphaFoldDB" id="A0A9Y2MW76"/>
<evidence type="ECO:0000313" key="4">
    <source>
        <dbReference type="EMBL" id="WIX80846.1"/>
    </source>
</evidence>
<dbReference type="PANTHER" id="PTHR43158">
    <property type="entry name" value="SKFA PEPTIDE EXPORT ATP-BINDING PROTEIN SKFE"/>
    <property type="match status" value="1"/>
</dbReference>
<evidence type="ECO:0000256" key="2">
    <source>
        <dbReference type="ARBA" id="ARBA00022840"/>
    </source>
</evidence>
<proteinExistence type="predicted"/>
<evidence type="ECO:0000259" key="3">
    <source>
        <dbReference type="PROSITE" id="PS50893"/>
    </source>
</evidence>
<feature type="domain" description="ABC transporter" evidence="3">
    <location>
        <begin position="3"/>
        <end position="196"/>
    </location>
</feature>
<dbReference type="Proteomes" id="UP001236014">
    <property type="component" value="Chromosome"/>
</dbReference>
<dbReference type="EMBL" id="CP127294">
    <property type="protein sequence ID" value="WIX80846.1"/>
    <property type="molecule type" value="Genomic_DNA"/>
</dbReference>
<organism evidence="4 5">
    <name type="scientific">Amycolatopsis carbonis</name>
    <dbReference type="NCBI Taxonomy" id="715471"/>
    <lineage>
        <taxon>Bacteria</taxon>
        <taxon>Bacillati</taxon>
        <taxon>Actinomycetota</taxon>
        <taxon>Actinomycetes</taxon>
        <taxon>Pseudonocardiales</taxon>
        <taxon>Pseudonocardiaceae</taxon>
        <taxon>Amycolatopsis</taxon>
    </lineage>
</organism>
<dbReference type="GO" id="GO:0005524">
    <property type="term" value="F:ATP binding"/>
    <property type="evidence" value="ECO:0007669"/>
    <property type="project" value="UniProtKB-KW"/>
</dbReference>
<dbReference type="PROSITE" id="PS50893">
    <property type="entry name" value="ABC_TRANSPORTER_2"/>
    <property type="match status" value="1"/>
</dbReference>
<dbReference type="InterPro" id="IPR003593">
    <property type="entry name" value="AAA+_ATPase"/>
</dbReference>
<dbReference type="SUPFAM" id="SSF52540">
    <property type="entry name" value="P-loop containing nucleoside triphosphate hydrolases"/>
    <property type="match status" value="1"/>
</dbReference>
<keyword evidence="2 4" id="KW-0067">ATP-binding</keyword>
<keyword evidence="1" id="KW-0547">Nucleotide-binding</keyword>
<protein>
    <submittedName>
        <fullName evidence="4">ABC transporter ATP-binding protein</fullName>
    </submittedName>
</protein>